<reference evidence="3 4" key="1">
    <citation type="journal article" date="2021" name="Nat. Plants">
        <title>The Taxus genome provides insights into paclitaxel biosynthesis.</title>
        <authorList>
            <person name="Xiong X."/>
            <person name="Gou J."/>
            <person name="Liao Q."/>
            <person name="Li Y."/>
            <person name="Zhou Q."/>
            <person name="Bi G."/>
            <person name="Li C."/>
            <person name="Du R."/>
            <person name="Wang X."/>
            <person name="Sun T."/>
            <person name="Guo L."/>
            <person name="Liang H."/>
            <person name="Lu P."/>
            <person name="Wu Y."/>
            <person name="Zhang Z."/>
            <person name="Ro D.K."/>
            <person name="Shang Y."/>
            <person name="Huang S."/>
            <person name="Yan J."/>
        </authorList>
    </citation>
    <scope>NUCLEOTIDE SEQUENCE [LARGE SCALE GENOMIC DNA]</scope>
    <source>
        <strain evidence="3">Ta-2019</strain>
    </source>
</reference>
<evidence type="ECO:0000259" key="2">
    <source>
        <dbReference type="PROSITE" id="PS51671"/>
    </source>
</evidence>
<sequence length="299" mass="34274">MPSQCVDCHTPTQFISKVDERQIVVRDARPDFDEVRKWFLRWKWHLPLELLANERIRSQLILGLEMMDQAVEGMTVKQPEVRETVSYLREKEQHRLGMKDNLTYLRVKEQCQFEALQNQQAVAEAAYDQKDASTSLGCMIRVNNSMGVPQLSLKEVIESLGTTVCFLPLLRRSVGVEVVSEHTTIEMTGTDGPGILSEVFAVLTDLGYNVVEAEVWTHNTRVACILYVTDKATVSTGLTHTERHLHEMMFADRDFERIDRLETLRDSVKPLVTVHNYDEKGYSVVNVECKDRAKLLLSF</sequence>
<dbReference type="InterPro" id="IPR002912">
    <property type="entry name" value="ACT_dom"/>
</dbReference>
<dbReference type="Gene3D" id="3.30.70.260">
    <property type="match status" value="1"/>
</dbReference>
<dbReference type="InterPro" id="IPR040217">
    <property type="entry name" value="ACR1-12"/>
</dbReference>
<evidence type="ECO:0000313" key="3">
    <source>
        <dbReference type="EMBL" id="KAH9317646.1"/>
    </source>
</evidence>
<protein>
    <recommendedName>
        <fullName evidence="2">ACT domain-containing protein</fullName>
    </recommendedName>
</protein>
<evidence type="ECO:0000256" key="1">
    <source>
        <dbReference type="ARBA" id="ARBA00022737"/>
    </source>
</evidence>
<gene>
    <name evidence="3" type="ORF">KI387_019415</name>
</gene>
<keyword evidence="4" id="KW-1185">Reference proteome</keyword>
<evidence type="ECO:0000313" key="4">
    <source>
        <dbReference type="Proteomes" id="UP000824469"/>
    </source>
</evidence>
<accession>A0AA38LBI2</accession>
<comment type="caution">
    <text evidence="3">The sequence shown here is derived from an EMBL/GenBank/DDBJ whole genome shotgun (WGS) entry which is preliminary data.</text>
</comment>
<dbReference type="AlphaFoldDB" id="A0AA38LBI2"/>
<dbReference type="InterPro" id="IPR045865">
    <property type="entry name" value="ACT-like_dom_sf"/>
</dbReference>
<dbReference type="PROSITE" id="PS51671">
    <property type="entry name" value="ACT"/>
    <property type="match status" value="1"/>
</dbReference>
<dbReference type="PANTHER" id="PTHR31096:SF22">
    <property type="entry name" value="ACT DOMAIN-CONTAINING PROTEIN ACR4"/>
    <property type="match status" value="1"/>
</dbReference>
<feature type="domain" description="ACT" evidence="2">
    <location>
        <begin position="184"/>
        <end position="260"/>
    </location>
</feature>
<dbReference type="EMBL" id="JAHRHJ020000004">
    <property type="protein sequence ID" value="KAH9317646.1"/>
    <property type="molecule type" value="Genomic_DNA"/>
</dbReference>
<keyword evidence="1" id="KW-0677">Repeat</keyword>
<organism evidence="3 4">
    <name type="scientific">Taxus chinensis</name>
    <name type="common">Chinese yew</name>
    <name type="synonym">Taxus wallichiana var. chinensis</name>
    <dbReference type="NCBI Taxonomy" id="29808"/>
    <lineage>
        <taxon>Eukaryota</taxon>
        <taxon>Viridiplantae</taxon>
        <taxon>Streptophyta</taxon>
        <taxon>Embryophyta</taxon>
        <taxon>Tracheophyta</taxon>
        <taxon>Spermatophyta</taxon>
        <taxon>Pinopsida</taxon>
        <taxon>Pinidae</taxon>
        <taxon>Conifers II</taxon>
        <taxon>Cupressales</taxon>
        <taxon>Taxaceae</taxon>
        <taxon>Taxus</taxon>
    </lineage>
</organism>
<dbReference type="Pfam" id="PF01842">
    <property type="entry name" value="ACT"/>
    <property type="match status" value="1"/>
</dbReference>
<dbReference type="SUPFAM" id="SSF55021">
    <property type="entry name" value="ACT-like"/>
    <property type="match status" value="1"/>
</dbReference>
<dbReference type="PANTHER" id="PTHR31096">
    <property type="entry name" value="ACT DOMAIN-CONTAINING PROTEIN ACR4-RELATED"/>
    <property type="match status" value="1"/>
</dbReference>
<proteinExistence type="predicted"/>
<name>A0AA38LBI2_TAXCH</name>
<dbReference type="Proteomes" id="UP000824469">
    <property type="component" value="Unassembled WGS sequence"/>
</dbReference>